<feature type="domain" description="CobE/GbiG C-terminal" evidence="1">
    <location>
        <begin position="233"/>
        <end position="353"/>
    </location>
</feature>
<dbReference type="InterPro" id="IPR052553">
    <property type="entry name" value="CbiG_hydrolase"/>
</dbReference>
<dbReference type="InterPro" id="IPR036249">
    <property type="entry name" value="Thioredoxin-like_sf"/>
</dbReference>
<dbReference type="CDD" id="cd02980">
    <property type="entry name" value="TRX_Fd_family"/>
    <property type="match status" value="1"/>
</dbReference>
<dbReference type="SUPFAM" id="SSF159664">
    <property type="entry name" value="CobE/GbiG C-terminal domain-like"/>
    <property type="match status" value="1"/>
</dbReference>
<dbReference type="InterPro" id="IPR021744">
    <property type="entry name" value="CbiG_N"/>
</dbReference>
<dbReference type="RefSeq" id="WP_090366629.1">
    <property type="nucleotide sequence ID" value="NZ_FNEM01000013.1"/>
</dbReference>
<sequence>MTRIAIHAITRKGAEQARTLVQGLPGAQVFILDRQGDWGGASALSLPLSEHLAEQFRRFDQHLCLFSVGIATRLLAPLLQDKRLDPGVVCIDEQGAFAVPVLSGHRGGANAMATAVARLLSATAVLTTASDASGTLSVDTLGVPFGWQLDPVSESSLTDVASAVVNGRPTLIWQQAGQKQWWSTDRAMAEHLSVSEAAGLPEMTEYQAAVIISHQARLPALSVPTVVWRPRSLVIGIGCDRNTPLSVLRQGLAAFLCEHNLHPESVDRLVSIDLKADEPGLCRLAEELQRPFDCFEAATLDRVKGVENPSETVRRCIGVSSVAEAACLHASGANALVVAKHKSAGEGFNMTLAACEIPFDEPLMSRSRKRFVGQAPIPVTAGGHRGLKTSGEARPICHYRHHLVLCEGGRCQRSGAEGLAHQLRQQLKQLALHRGPDRIKVTRSHCAGACRQRATAVIYAREPDANHGLWLQSLETLTLSQWQALFAALAAGQSLAEVLPTQCLAEQELAP</sequence>
<dbReference type="Pfam" id="PF11760">
    <property type="entry name" value="CbiG_N"/>
    <property type="match status" value="1"/>
</dbReference>
<dbReference type="SUPFAM" id="SSF159672">
    <property type="entry name" value="CbiG N-terminal domain-like"/>
    <property type="match status" value="1"/>
</dbReference>
<dbReference type="GO" id="GO:0016829">
    <property type="term" value="F:lyase activity"/>
    <property type="evidence" value="ECO:0007669"/>
    <property type="project" value="UniProtKB-KW"/>
</dbReference>
<dbReference type="Gene3D" id="3.30.420.180">
    <property type="entry name" value="CobE/GbiG C-terminal domain"/>
    <property type="match status" value="1"/>
</dbReference>
<evidence type="ECO:0000313" key="5">
    <source>
        <dbReference type="Proteomes" id="UP000199527"/>
    </source>
</evidence>
<dbReference type="Gene3D" id="3.40.30.10">
    <property type="entry name" value="Glutaredoxin"/>
    <property type="match status" value="1"/>
</dbReference>
<dbReference type="InterPro" id="IPR038029">
    <property type="entry name" value="GbiG_N_sf"/>
</dbReference>
<proteinExistence type="predicted"/>
<accession>A0A1G8WL41</accession>
<organism evidence="4 5">
    <name type="scientific">Ferrimonas sediminum</name>
    <dbReference type="NCBI Taxonomy" id="718193"/>
    <lineage>
        <taxon>Bacteria</taxon>
        <taxon>Pseudomonadati</taxon>
        <taxon>Pseudomonadota</taxon>
        <taxon>Gammaproteobacteria</taxon>
        <taxon>Alteromonadales</taxon>
        <taxon>Ferrimonadaceae</taxon>
        <taxon>Ferrimonas</taxon>
    </lineage>
</organism>
<dbReference type="OrthoDB" id="9781023at2"/>
<protein>
    <submittedName>
        <fullName evidence="4">Cobalt-precorrin 5A acetaldehyde-lyase</fullName>
    </submittedName>
</protein>
<reference evidence="5" key="1">
    <citation type="submission" date="2016-10" db="EMBL/GenBank/DDBJ databases">
        <authorList>
            <person name="Varghese N."/>
            <person name="Submissions S."/>
        </authorList>
    </citation>
    <scope>NUCLEOTIDE SEQUENCE [LARGE SCALE GENOMIC DNA]</scope>
    <source>
        <strain evidence="5">DSM 23317</strain>
    </source>
</reference>
<feature type="domain" description="Cobalamin biosynthesis central region" evidence="3">
    <location>
        <begin position="137"/>
        <end position="230"/>
    </location>
</feature>
<keyword evidence="5" id="KW-1185">Reference proteome</keyword>
<feature type="domain" description="Cobalamin synthesis G N-terminal" evidence="2">
    <location>
        <begin position="50"/>
        <end position="131"/>
    </location>
</feature>
<dbReference type="InterPro" id="IPR002750">
    <property type="entry name" value="CobE/GbiG_C"/>
</dbReference>
<evidence type="ECO:0000313" key="4">
    <source>
        <dbReference type="EMBL" id="SDJ79082.1"/>
    </source>
</evidence>
<evidence type="ECO:0000259" key="3">
    <source>
        <dbReference type="Pfam" id="PF11761"/>
    </source>
</evidence>
<dbReference type="Pfam" id="PF11761">
    <property type="entry name" value="CbiG_mid"/>
    <property type="match status" value="1"/>
</dbReference>
<evidence type="ECO:0000259" key="2">
    <source>
        <dbReference type="Pfam" id="PF11760"/>
    </source>
</evidence>
<dbReference type="AlphaFoldDB" id="A0A1G8WL41"/>
<dbReference type="Pfam" id="PF01890">
    <property type="entry name" value="CbiG_C"/>
    <property type="match status" value="1"/>
</dbReference>
<dbReference type="GO" id="GO:0009236">
    <property type="term" value="P:cobalamin biosynthetic process"/>
    <property type="evidence" value="ECO:0007669"/>
    <property type="project" value="InterPro"/>
</dbReference>
<dbReference type="InterPro" id="IPR021745">
    <property type="entry name" value="CbiG_mid"/>
</dbReference>
<dbReference type="EMBL" id="FNEM01000013">
    <property type="protein sequence ID" value="SDJ79082.1"/>
    <property type="molecule type" value="Genomic_DNA"/>
</dbReference>
<dbReference type="PANTHER" id="PTHR37477:SF1">
    <property type="entry name" value="COBALT-PRECORRIN-5A HYDROLASE"/>
    <property type="match status" value="1"/>
</dbReference>
<gene>
    <name evidence="4" type="ORF">SAMN04488540_113103</name>
</gene>
<dbReference type="InterPro" id="IPR036518">
    <property type="entry name" value="CobE/GbiG_C_sf"/>
</dbReference>
<dbReference type="Gene3D" id="3.40.50.11220">
    <property type="match status" value="1"/>
</dbReference>
<dbReference type="PANTHER" id="PTHR37477">
    <property type="entry name" value="COBALT-PRECORRIN-5A HYDROLASE"/>
    <property type="match status" value="1"/>
</dbReference>
<keyword evidence="4" id="KW-0456">Lyase</keyword>
<evidence type="ECO:0000259" key="1">
    <source>
        <dbReference type="Pfam" id="PF01890"/>
    </source>
</evidence>
<name>A0A1G8WL41_9GAMM</name>
<dbReference type="SUPFAM" id="SSF52833">
    <property type="entry name" value="Thioredoxin-like"/>
    <property type="match status" value="1"/>
</dbReference>
<dbReference type="Proteomes" id="UP000199527">
    <property type="component" value="Unassembled WGS sequence"/>
</dbReference>